<dbReference type="Pfam" id="PF00561">
    <property type="entry name" value="Abhydrolase_1"/>
    <property type="match status" value="1"/>
</dbReference>
<organism evidence="3 4">
    <name type="scientific">Aspergillus arachidicola</name>
    <dbReference type="NCBI Taxonomy" id="656916"/>
    <lineage>
        <taxon>Eukaryota</taxon>
        <taxon>Fungi</taxon>
        <taxon>Dikarya</taxon>
        <taxon>Ascomycota</taxon>
        <taxon>Pezizomycotina</taxon>
        <taxon>Eurotiomycetes</taxon>
        <taxon>Eurotiomycetidae</taxon>
        <taxon>Eurotiales</taxon>
        <taxon>Aspergillaceae</taxon>
        <taxon>Aspergillus</taxon>
        <taxon>Aspergillus subgen. Circumdati</taxon>
    </lineage>
</organism>
<name>A0A2G7FZW4_9EURO</name>
<dbReference type="PRINTS" id="PR00111">
    <property type="entry name" value="ABHYDROLASE"/>
</dbReference>
<proteinExistence type="predicted"/>
<feature type="region of interest" description="Disordered" evidence="1">
    <location>
        <begin position="247"/>
        <end position="270"/>
    </location>
</feature>
<dbReference type="GO" id="GO:0046464">
    <property type="term" value="P:acylglycerol catabolic process"/>
    <property type="evidence" value="ECO:0007669"/>
    <property type="project" value="TreeGrafter"/>
</dbReference>
<evidence type="ECO:0000313" key="4">
    <source>
        <dbReference type="Proteomes" id="UP000231358"/>
    </source>
</evidence>
<sequence>MFERQVDLHRERFAYLESLKRKGSFEGIILPPTVLDVMQKLKRDDGDNSPWTLSQIRKALHDYGKEAPTNTEPPSQLKPLLDAADSVKVPFFAPTLPSSAETVIYRLSHPSELVDMGVRSHWWFVKDSTNKHTLYALQAVWSQEVPIVEAILRRAGEFLPQMGAVSIKIRKTKGGSFRLVTSTVPQTGDIVEIPDGEAQRKDWSPRRFKYGGRNFVWKSGRADGKSADGGLFRSFSWETLYETKRVPKSNHALPHHKQPQPPLRRLPPQRAPDQGQAIIFIHGLGSSQNYYFPILPHLTPNHRCITIDTYGSARSTYTGQPISIASIAADVIGVLDALNIPKAVAVGHSMGGLVVTLLGAQYADRINAVVAIGPTHPSSTLTSVMNKRSEMVSEAGMEPMANTIPYQATGSGTPELTKAFIRELILGQNPEGYAALCRAIASAPVIDYSAVRVPFLLLAGEEDKSAPLEGCRVIFDGVSSENKSLEVLEKVGHWHCVEAPEVVGGLIARL</sequence>
<feature type="domain" description="AB hydrolase-1" evidence="2">
    <location>
        <begin position="277"/>
        <end position="382"/>
    </location>
</feature>
<evidence type="ECO:0000313" key="3">
    <source>
        <dbReference type="EMBL" id="PIG86092.1"/>
    </source>
</evidence>
<keyword evidence="3" id="KW-0378">Hydrolase</keyword>
<dbReference type="Gene3D" id="3.40.50.1820">
    <property type="entry name" value="alpha/beta hydrolase"/>
    <property type="match status" value="1"/>
</dbReference>
<dbReference type="AlphaFoldDB" id="A0A2G7FZW4"/>
<dbReference type="GO" id="GO:0016020">
    <property type="term" value="C:membrane"/>
    <property type="evidence" value="ECO:0007669"/>
    <property type="project" value="TreeGrafter"/>
</dbReference>
<dbReference type="SUPFAM" id="SSF53474">
    <property type="entry name" value="alpha/beta-Hydrolases"/>
    <property type="match status" value="1"/>
</dbReference>
<dbReference type="GO" id="GO:0047372">
    <property type="term" value="F:monoacylglycerol lipase activity"/>
    <property type="evidence" value="ECO:0007669"/>
    <property type="project" value="TreeGrafter"/>
</dbReference>
<evidence type="ECO:0000256" key="1">
    <source>
        <dbReference type="SAM" id="MobiDB-lite"/>
    </source>
</evidence>
<protein>
    <submittedName>
        <fullName evidence="3">Alpha/beta hydrolase</fullName>
    </submittedName>
</protein>
<dbReference type="InterPro" id="IPR000073">
    <property type="entry name" value="AB_hydrolase_1"/>
</dbReference>
<dbReference type="InterPro" id="IPR050266">
    <property type="entry name" value="AB_hydrolase_sf"/>
</dbReference>
<reference evidence="3 4" key="1">
    <citation type="submission" date="2017-05" db="EMBL/GenBank/DDBJ databases">
        <title>Genome sequence for an aflatoxigenic pathogen of Argentinian peanut, Aspergillus arachidicola.</title>
        <authorList>
            <person name="Moore G."/>
            <person name="Beltz S.B."/>
            <person name="Mack B.M."/>
        </authorList>
    </citation>
    <scope>NUCLEOTIDE SEQUENCE [LARGE SCALE GENOMIC DNA]</scope>
    <source>
        <strain evidence="3 4">CBS 117610</strain>
    </source>
</reference>
<keyword evidence="4" id="KW-1185">Reference proteome</keyword>
<dbReference type="PANTHER" id="PTHR43798">
    <property type="entry name" value="MONOACYLGLYCEROL LIPASE"/>
    <property type="match status" value="1"/>
</dbReference>
<dbReference type="InterPro" id="IPR029058">
    <property type="entry name" value="AB_hydrolase_fold"/>
</dbReference>
<evidence type="ECO:0000259" key="2">
    <source>
        <dbReference type="Pfam" id="PF00561"/>
    </source>
</evidence>
<comment type="caution">
    <text evidence="3">The sequence shown here is derived from an EMBL/GenBank/DDBJ whole genome shotgun (WGS) entry which is preliminary data.</text>
</comment>
<dbReference type="PANTHER" id="PTHR43798:SF5">
    <property type="entry name" value="MONOACYLGLYCEROL LIPASE ABHD6"/>
    <property type="match status" value="1"/>
</dbReference>
<dbReference type="Proteomes" id="UP000231358">
    <property type="component" value="Unassembled WGS sequence"/>
</dbReference>
<gene>
    <name evidence="3" type="ORF">AARAC_010369</name>
</gene>
<accession>A0A2G7FZW4</accession>
<dbReference type="EMBL" id="NEXV01000279">
    <property type="protein sequence ID" value="PIG86092.1"/>
    <property type="molecule type" value="Genomic_DNA"/>
</dbReference>
<dbReference type="STRING" id="656916.A0A2G7FZW4"/>